<protein>
    <submittedName>
        <fullName evidence="2">3-methyladenine DNA glycosylase</fullName>
    </submittedName>
</protein>
<dbReference type="Proteomes" id="UP000034166">
    <property type="component" value="Unassembled WGS sequence"/>
</dbReference>
<keyword evidence="3" id="KW-1185">Reference proteome</keyword>
<feature type="region of interest" description="Disordered" evidence="1">
    <location>
        <begin position="1"/>
        <end position="38"/>
    </location>
</feature>
<name>A0A0M2SIA2_9BACI</name>
<organism evidence="2 3">
    <name type="scientific">Mesobacillus campisalis</name>
    <dbReference type="NCBI Taxonomy" id="1408103"/>
    <lineage>
        <taxon>Bacteria</taxon>
        <taxon>Bacillati</taxon>
        <taxon>Bacillota</taxon>
        <taxon>Bacilli</taxon>
        <taxon>Bacillales</taxon>
        <taxon>Bacillaceae</taxon>
        <taxon>Mesobacillus</taxon>
    </lineage>
</organism>
<sequence length="38" mass="4555">MNNDKNNSVEQERKKEHNIDIEPQREGDKTKTKEDNNK</sequence>
<feature type="compositionally biased region" description="Basic and acidic residues" evidence="1">
    <location>
        <begin position="10"/>
        <end position="38"/>
    </location>
</feature>
<reference evidence="2 3" key="1">
    <citation type="submission" date="2015-04" db="EMBL/GenBank/DDBJ databases">
        <title>Taxonomic description and genome sequence of Bacillus campisalis sp. nov., a novel member of the genus Bacillus isolated from solar saltern.</title>
        <authorList>
            <person name="Mathan Kumar R."/>
            <person name="Kaur G."/>
            <person name="Kumar A."/>
            <person name="Singh N.K."/>
            <person name="Kaur N."/>
            <person name="Kumar N."/>
            <person name="Mayilraj S."/>
        </authorList>
    </citation>
    <scope>NUCLEOTIDE SEQUENCE [LARGE SCALE GENOMIC DNA]</scope>
    <source>
        <strain evidence="2 3">SA2-6</strain>
    </source>
</reference>
<accession>A0A0M2SIA2</accession>
<dbReference type="EMBL" id="LAYY01000097">
    <property type="protein sequence ID" value="KKK34419.1"/>
    <property type="molecule type" value="Genomic_DNA"/>
</dbReference>
<comment type="caution">
    <text evidence="2">The sequence shown here is derived from an EMBL/GenBank/DDBJ whole genome shotgun (WGS) entry which is preliminary data.</text>
</comment>
<proteinExistence type="predicted"/>
<dbReference type="AlphaFoldDB" id="A0A0M2SIA2"/>
<evidence type="ECO:0000256" key="1">
    <source>
        <dbReference type="SAM" id="MobiDB-lite"/>
    </source>
</evidence>
<evidence type="ECO:0000313" key="3">
    <source>
        <dbReference type="Proteomes" id="UP000034166"/>
    </source>
</evidence>
<dbReference type="PATRIC" id="fig|1408103.3.peg.4958"/>
<gene>
    <name evidence="2" type="ORF">WQ57_22990</name>
</gene>
<evidence type="ECO:0000313" key="2">
    <source>
        <dbReference type="EMBL" id="KKK34419.1"/>
    </source>
</evidence>